<dbReference type="InterPro" id="IPR029465">
    <property type="entry name" value="ATPgrasp_TupA"/>
</dbReference>
<accession>A0A157BJ67</accession>
<dbReference type="GO" id="GO:0016740">
    <property type="term" value="F:transferase activity"/>
    <property type="evidence" value="ECO:0007669"/>
    <property type="project" value="UniProtKB-KW"/>
</dbReference>
<evidence type="ECO:0000313" key="2">
    <source>
        <dbReference type="Proteomes" id="UP000076008"/>
    </source>
</evidence>
<protein>
    <submittedName>
        <fullName evidence="1">Glycosyltransferase</fullName>
    </submittedName>
</protein>
<dbReference type="AlphaFoldDB" id="A0A157BJ67"/>
<dbReference type="Proteomes" id="UP000076008">
    <property type="component" value="Unassembled WGS sequence"/>
</dbReference>
<organism evidence="1 2">
    <name type="scientific">Enterobacter cloacae</name>
    <dbReference type="NCBI Taxonomy" id="550"/>
    <lineage>
        <taxon>Bacteria</taxon>
        <taxon>Pseudomonadati</taxon>
        <taxon>Pseudomonadota</taxon>
        <taxon>Gammaproteobacteria</taxon>
        <taxon>Enterobacterales</taxon>
        <taxon>Enterobacteriaceae</taxon>
        <taxon>Enterobacter</taxon>
        <taxon>Enterobacter cloacae complex</taxon>
    </lineage>
</organism>
<gene>
    <name evidence="1" type="ORF">SAMEA2273318_03642</name>
</gene>
<dbReference type="EMBL" id="FJXR01000024">
    <property type="protein sequence ID" value="CZV96670.1"/>
    <property type="molecule type" value="Genomic_DNA"/>
</dbReference>
<dbReference type="RefSeq" id="WP_063145065.1">
    <property type="nucleotide sequence ID" value="NZ_FJXR01000024.1"/>
</dbReference>
<name>A0A157BJ67_ENTCL</name>
<reference evidence="1 2" key="1">
    <citation type="submission" date="2016-03" db="EMBL/GenBank/DDBJ databases">
        <authorList>
            <consortium name="Pathogen Informatics"/>
        </authorList>
    </citation>
    <scope>NUCLEOTIDE SEQUENCE [LARGE SCALE GENOMIC DNA]</scope>
    <source>
        <strain evidence="2">e1252</strain>
    </source>
</reference>
<keyword evidence="1" id="KW-0808">Transferase</keyword>
<dbReference type="Pfam" id="PF14305">
    <property type="entry name" value="ATPgrasp_TupA"/>
    <property type="match status" value="1"/>
</dbReference>
<proteinExistence type="predicted"/>
<evidence type="ECO:0000313" key="1">
    <source>
        <dbReference type="EMBL" id="CZV96670.1"/>
    </source>
</evidence>
<sequence>MNTATYVLKYTEYLIRKCRSYLMTDLHFHTVRLKKASGKTPDIQSPTTLSEKICHRLVYDHNNLYTMLADKLAVRAYVSSRTNRVKTVPLIGVYNRASQIDFSVLPDKFVLKCNHDSGSTIICTNKAQFNVREACKKLSLALRKNLYYTTREWQYKNITPSILCEPFIDLFDDADRNTTPEMLRIHCFHGVAHYVEADFTDDNGKGFINVYDRYWNLQPFQMEYPNTSANPGEPVLFRQALLASQELADGIDYCRVDLMLKKDEIYFSEITLSPRRGKLKITPLEWDATLGKIWHLSPAGAFDLPLKLTRRAR</sequence>